<feature type="region of interest" description="Disordered" evidence="1">
    <location>
        <begin position="339"/>
        <end position="372"/>
    </location>
</feature>
<feature type="compositionally biased region" description="Low complexity" evidence="1">
    <location>
        <begin position="344"/>
        <end position="364"/>
    </location>
</feature>
<organism evidence="2 3">
    <name type="scientific">Linnemannia gamsii</name>
    <dbReference type="NCBI Taxonomy" id="64522"/>
    <lineage>
        <taxon>Eukaryota</taxon>
        <taxon>Fungi</taxon>
        <taxon>Fungi incertae sedis</taxon>
        <taxon>Mucoromycota</taxon>
        <taxon>Mortierellomycotina</taxon>
        <taxon>Mortierellomycetes</taxon>
        <taxon>Mortierellales</taxon>
        <taxon>Mortierellaceae</taxon>
        <taxon>Linnemannia</taxon>
    </lineage>
</organism>
<reference evidence="2" key="1">
    <citation type="journal article" date="2020" name="Fungal Divers.">
        <title>Resolving the Mortierellaceae phylogeny through synthesis of multi-gene phylogenetics and phylogenomics.</title>
        <authorList>
            <person name="Vandepol N."/>
            <person name="Liber J."/>
            <person name="Desiro A."/>
            <person name="Na H."/>
            <person name="Kennedy M."/>
            <person name="Barry K."/>
            <person name="Grigoriev I.V."/>
            <person name="Miller A.N."/>
            <person name="O'Donnell K."/>
            <person name="Stajich J.E."/>
            <person name="Bonito G."/>
        </authorList>
    </citation>
    <scope>NUCLEOTIDE SEQUENCE</scope>
    <source>
        <strain evidence="2">NVP60</strain>
    </source>
</reference>
<dbReference type="InterPro" id="IPR026705">
    <property type="entry name" value="Hid-1/Ecm30"/>
</dbReference>
<name>A0A9P6R3Z4_9FUNG</name>
<dbReference type="GO" id="GO:0000138">
    <property type="term" value="C:Golgi trans cisterna"/>
    <property type="evidence" value="ECO:0007669"/>
    <property type="project" value="TreeGrafter"/>
</dbReference>
<sequence>MPRLATKRNIPSNANDYWEQFWTLPESADDVFLLVGSQDIGRVRDEARENLECLIEKILSRLFSLCDSPQFLSPEAPVSHLLNCVRVLTRLFPFVFESDDLMIWEERFFWTPHGSAALHQRRSNLGHLNGPTQPSGTEDHSLKSTTLHSKRISFAPKEQLQDSEETTHGHRLIKTLLDLLFTSGFTLPTALESKNRVSYVIWETGIGSSKPIGTSKELDDNRTEILRLLLVLFSRSMYIPPTAITTTENRWIDAVVTGSDRQITLAILCSLVNSALKYNPSGWGLPYNHVMFNDQRELLVMLCLQVIVVLLDYQVIERPTTPPSHFSAGIRIEIGAVDSHNQESSSSDSPSNVPVPNTNTTPSDQQAQRTSEVTHKNQFRFYLSRLHREQDFLFLTDGMYRILSNPMAASSTYLPGSTKQVKCHIETLMFCWKTLEVNKRFRMYLLETNRVLDFVVILLYFSLEHKLDPTHVGLVRMCASMLQTLSKDKAFGHTLNRPFDGHASLPASVRIHNFHGTYGDYLICSIQHLIATTKRTLRSLYPALISTLSNVSPYIQNISPLASSRLLQLTTSFASPSFLLAEESNHRLLGILLDTVTSILYYQATHNPHLVYALIQYESKIQTMARFTLQRGLDDIHKLRYRKDSSSSAAHFTSGADGHRTPIVLWVDFHCFNNDILTSPDSGSIVGPKYIALATVSGNVATFKT</sequence>
<dbReference type="EMBL" id="JAAAIN010000921">
    <property type="protein sequence ID" value="KAG0309652.1"/>
    <property type="molecule type" value="Genomic_DNA"/>
</dbReference>
<dbReference type="GO" id="GO:0005797">
    <property type="term" value="C:Golgi medial cisterna"/>
    <property type="evidence" value="ECO:0007669"/>
    <property type="project" value="TreeGrafter"/>
</dbReference>
<accession>A0A9P6R3Z4</accession>
<dbReference type="PANTHER" id="PTHR21575">
    <property type="entry name" value="PROTEIN HID1"/>
    <property type="match status" value="1"/>
</dbReference>
<dbReference type="PANTHER" id="PTHR21575:SF12">
    <property type="entry name" value="PROTEIN HID1"/>
    <property type="match status" value="1"/>
</dbReference>
<gene>
    <name evidence="2" type="ORF">BGZ97_013010</name>
</gene>
<dbReference type="AlphaFoldDB" id="A0A9P6R3Z4"/>
<dbReference type="Proteomes" id="UP000823405">
    <property type="component" value="Unassembled WGS sequence"/>
</dbReference>
<evidence type="ECO:0000256" key="1">
    <source>
        <dbReference type="SAM" id="MobiDB-lite"/>
    </source>
</evidence>
<dbReference type="OrthoDB" id="432953at2759"/>
<protein>
    <submittedName>
        <fullName evidence="2">Uncharacterized protein</fullName>
    </submittedName>
</protein>
<proteinExistence type="predicted"/>
<dbReference type="Pfam" id="PF12722">
    <property type="entry name" value="Hid1"/>
    <property type="match status" value="2"/>
</dbReference>
<evidence type="ECO:0000313" key="3">
    <source>
        <dbReference type="Proteomes" id="UP000823405"/>
    </source>
</evidence>
<evidence type="ECO:0000313" key="2">
    <source>
        <dbReference type="EMBL" id="KAG0309652.1"/>
    </source>
</evidence>
<keyword evidence="3" id="KW-1185">Reference proteome</keyword>
<comment type="caution">
    <text evidence="2">The sequence shown here is derived from an EMBL/GenBank/DDBJ whole genome shotgun (WGS) entry which is preliminary data.</text>
</comment>
<dbReference type="GO" id="GO:0016020">
    <property type="term" value="C:membrane"/>
    <property type="evidence" value="ECO:0007669"/>
    <property type="project" value="TreeGrafter"/>
</dbReference>